<name>F4S7F3_MELLP</name>
<reference evidence="3" key="1">
    <citation type="journal article" date="2011" name="Proc. Natl. Acad. Sci. U.S.A.">
        <title>Obligate biotrophy features unraveled by the genomic analysis of rust fungi.</title>
        <authorList>
            <person name="Duplessis S."/>
            <person name="Cuomo C.A."/>
            <person name="Lin Y.-C."/>
            <person name="Aerts A."/>
            <person name="Tisserant E."/>
            <person name="Veneault-Fourrey C."/>
            <person name="Joly D.L."/>
            <person name="Hacquard S."/>
            <person name="Amselem J."/>
            <person name="Cantarel B.L."/>
            <person name="Chiu R."/>
            <person name="Coutinho P.M."/>
            <person name="Feau N."/>
            <person name="Field M."/>
            <person name="Frey P."/>
            <person name="Gelhaye E."/>
            <person name="Goldberg J."/>
            <person name="Grabherr M.G."/>
            <person name="Kodira C.D."/>
            <person name="Kohler A."/>
            <person name="Kuees U."/>
            <person name="Lindquist E.A."/>
            <person name="Lucas S.M."/>
            <person name="Mago R."/>
            <person name="Mauceli E."/>
            <person name="Morin E."/>
            <person name="Murat C."/>
            <person name="Pangilinan J.L."/>
            <person name="Park R."/>
            <person name="Pearson M."/>
            <person name="Quesneville H."/>
            <person name="Rouhier N."/>
            <person name="Sakthikumar S."/>
            <person name="Salamov A.A."/>
            <person name="Schmutz J."/>
            <person name="Selles B."/>
            <person name="Shapiro H."/>
            <person name="Tanguay P."/>
            <person name="Tuskan G.A."/>
            <person name="Henrissat B."/>
            <person name="Van de Peer Y."/>
            <person name="Rouze P."/>
            <person name="Ellis J.G."/>
            <person name="Dodds P.N."/>
            <person name="Schein J.E."/>
            <person name="Zhong S."/>
            <person name="Hamelin R.C."/>
            <person name="Grigoriev I.V."/>
            <person name="Szabo L.J."/>
            <person name="Martin F."/>
        </authorList>
    </citation>
    <scope>NUCLEOTIDE SEQUENCE [LARGE SCALE GENOMIC DNA]</scope>
    <source>
        <strain evidence="3">98AG31 / pathotype 3-4-7</strain>
    </source>
</reference>
<dbReference type="KEGG" id="mlr:MELLADRAFT_94639"/>
<feature type="compositionally biased region" description="Basic and acidic residues" evidence="1">
    <location>
        <begin position="318"/>
        <end position="335"/>
    </location>
</feature>
<dbReference type="VEuPathDB" id="FungiDB:MELLADRAFT_94639"/>
<dbReference type="HOGENOM" id="CLU_809115_0_0_1"/>
<dbReference type="AlphaFoldDB" id="F4S7F3"/>
<proteinExistence type="predicted"/>
<evidence type="ECO:0000256" key="1">
    <source>
        <dbReference type="SAM" id="MobiDB-lite"/>
    </source>
</evidence>
<evidence type="ECO:0000313" key="2">
    <source>
        <dbReference type="EMBL" id="EGF99397.1"/>
    </source>
</evidence>
<dbReference type="RefSeq" id="XP_007417318.1">
    <property type="nucleotide sequence ID" value="XM_007417256.1"/>
</dbReference>
<dbReference type="Proteomes" id="UP000001072">
    <property type="component" value="Unassembled WGS sequence"/>
</dbReference>
<sequence length="343" mass="38026">MNFRPVPRRSGCSNQGAGVFSFVTQDARNRIALHELTAQLFHEQSQKGTSGDGAILVCPWDPTFLYRLTWNGAWVWAKAVQSGMATREIPPRTYEYLAIMKKAHVYHKATSVNDRVKMRGAQLQLELSPTFHRAGGSREAFFDNPAKLLFQTPATVKRSASFAGLGVSDKEHKAKCLADVTKKIKYEPGSPSKKNMSKAITIHLSSDPPSAKKFEVKQEPGVPIVISSDPPSKGQFKSSQISFYAHAEALEHFLDHCNVPHNDNTTRMILKSAGVNSWTDLIPSVQFTKTSLTARGMHPDLAAHLLSEAMERVNVLKGEDKHVPDEESPELHSDTNRPPSPEF</sequence>
<keyword evidence="3" id="KW-1185">Reference proteome</keyword>
<dbReference type="GeneID" id="18936943"/>
<accession>F4S7F3</accession>
<dbReference type="InParanoid" id="F4S7F3"/>
<feature type="region of interest" description="Disordered" evidence="1">
    <location>
        <begin position="318"/>
        <end position="343"/>
    </location>
</feature>
<protein>
    <submittedName>
        <fullName evidence="2">Uncharacterized protein</fullName>
    </submittedName>
</protein>
<dbReference type="EMBL" id="GL883159">
    <property type="protein sequence ID" value="EGF99397.1"/>
    <property type="molecule type" value="Genomic_DNA"/>
</dbReference>
<evidence type="ECO:0000313" key="3">
    <source>
        <dbReference type="Proteomes" id="UP000001072"/>
    </source>
</evidence>
<organism evidence="3">
    <name type="scientific">Melampsora larici-populina (strain 98AG31 / pathotype 3-4-7)</name>
    <name type="common">Poplar leaf rust fungus</name>
    <dbReference type="NCBI Taxonomy" id="747676"/>
    <lineage>
        <taxon>Eukaryota</taxon>
        <taxon>Fungi</taxon>
        <taxon>Dikarya</taxon>
        <taxon>Basidiomycota</taxon>
        <taxon>Pucciniomycotina</taxon>
        <taxon>Pucciniomycetes</taxon>
        <taxon>Pucciniales</taxon>
        <taxon>Melampsoraceae</taxon>
        <taxon>Melampsora</taxon>
    </lineage>
</organism>
<gene>
    <name evidence="2" type="ORF">MELLADRAFT_94639</name>
</gene>